<evidence type="ECO:0000256" key="4">
    <source>
        <dbReference type="ARBA" id="ARBA00023163"/>
    </source>
</evidence>
<reference evidence="8" key="1">
    <citation type="submission" date="2023-01" db="EMBL/GenBank/DDBJ databases">
        <title>Key to firefly adult light organ development and bioluminescence: homeobox transcription factors regulate luciferase expression and transportation to peroxisome.</title>
        <authorList>
            <person name="Fu X."/>
        </authorList>
    </citation>
    <scope>NUCLEOTIDE SEQUENCE [LARGE SCALE GENOMIC DNA]</scope>
</reference>
<dbReference type="Proteomes" id="UP001353858">
    <property type="component" value="Unassembled WGS sequence"/>
</dbReference>
<dbReference type="AlphaFoldDB" id="A0AAN7SPR1"/>
<organism evidence="7 8">
    <name type="scientific">Aquatica leii</name>
    <dbReference type="NCBI Taxonomy" id="1421715"/>
    <lineage>
        <taxon>Eukaryota</taxon>
        <taxon>Metazoa</taxon>
        <taxon>Ecdysozoa</taxon>
        <taxon>Arthropoda</taxon>
        <taxon>Hexapoda</taxon>
        <taxon>Insecta</taxon>
        <taxon>Pterygota</taxon>
        <taxon>Neoptera</taxon>
        <taxon>Endopterygota</taxon>
        <taxon>Coleoptera</taxon>
        <taxon>Polyphaga</taxon>
        <taxon>Elateriformia</taxon>
        <taxon>Elateroidea</taxon>
        <taxon>Lampyridae</taxon>
        <taxon>Luciolinae</taxon>
        <taxon>Aquatica</taxon>
    </lineage>
</organism>
<evidence type="ECO:0000259" key="6">
    <source>
        <dbReference type="Pfam" id="PF13873"/>
    </source>
</evidence>
<name>A0AAN7SPR1_9COLE</name>
<evidence type="ECO:0000256" key="1">
    <source>
        <dbReference type="ARBA" id="ARBA00011764"/>
    </source>
</evidence>
<evidence type="ECO:0000313" key="7">
    <source>
        <dbReference type="EMBL" id="KAK4881728.1"/>
    </source>
</evidence>
<comment type="caution">
    <text evidence="7">The sequence shown here is derived from an EMBL/GenBank/DDBJ whole genome shotgun (WGS) entry which is preliminary data.</text>
</comment>
<proteinExistence type="predicted"/>
<comment type="function">
    <text evidence="5">Involved in transvection phenomena (= synapsis-dependent gene expression), where the synaptic pairing of chromosomes carrying genes with which zeste interacts influences the expression of these genes. Zeste binds to DNA and stimulates transcription from a nearby promoter.</text>
</comment>
<gene>
    <name evidence="7" type="ORF">RN001_005047</name>
</gene>
<dbReference type="Pfam" id="PF13873">
    <property type="entry name" value="Myb_DNA-bind_5"/>
    <property type="match status" value="1"/>
</dbReference>
<accession>A0AAN7SPR1</accession>
<feature type="non-terminal residue" evidence="7">
    <location>
        <position position="1"/>
    </location>
</feature>
<feature type="domain" description="Myb/SANT-like DNA-binding" evidence="6">
    <location>
        <begin position="56"/>
        <end position="92"/>
    </location>
</feature>
<comment type="subunit">
    <text evidence="1">Self-associates forming complexes of several hundred monomers.</text>
</comment>
<protein>
    <recommendedName>
        <fullName evidence="2">Regulatory protein zeste</fullName>
    </recommendedName>
</protein>
<dbReference type="EMBL" id="JARPUR010000002">
    <property type="protein sequence ID" value="KAK4881728.1"/>
    <property type="molecule type" value="Genomic_DNA"/>
</dbReference>
<evidence type="ECO:0000256" key="5">
    <source>
        <dbReference type="ARBA" id="ARBA00025466"/>
    </source>
</evidence>
<evidence type="ECO:0000256" key="2">
    <source>
        <dbReference type="ARBA" id="ARBA00016807"/>
    </source>
</evidence>
<evidence type="ECO:0000256" key="3">
    <source>
        <dbReference type="ARBA" id="ARBA00023015"/>
    </source>
</evidence>
<sequence>IVVVCATTANNIDYRNSKPGIKSEYREARNLPVLSTFFLLPFVGGSGSASGRGFESKAWITVANNFIAINRIARSPDQLKIKYENLKMKAQRFAADHRFCQGTGGGPPNINIKDPVLDAVLRIINFKTVVGLINSFDINAIRNNVQNKENVLPVTVYEAKLVTVRRRFGLRDFPVSTSFRTSVGIKMHRWHVYLYVRFTADPLIFNVEALVVARG</sequence>
<keyword evidence="4" id="KW-0804">Transcription</keyword>
<keyword evidence="8" id="KW-1185">Reference proteome</keyword>
<dbReference type="InterPro" id="IPR028002">
    <property type="entry name" value="Myb_DNA-bind_5"/>
</dbReference>
<keyword evidence="3" id="KW-0805">Transcription regulation</keyword>
<evidence type="ECO:0000313" key="8">
    <source>
        <dbReference type="Proteomes" id="UP001353858"/>
    </source>
</evidence>